<name>A0ABP8HW92_9BACT</name>
<dbReference type="SUPFAM" id="SSF49265">
    <property type="entry name" value="Fibronectin type III"/>
    <property type="match status" value="1"/>
</dbReference>
<gene>
    <name evidence="3" type="ORF">GCM10023184_47680</name>
</gene>
<feature type="domain" description="Fibronectin type-III" evidence="2">
    <location>
        <begin position="27"/>
        <end position="129"/>
    </location>
</feature>
<evidence type="ECO:0000256" key="1">
    <source>
        <dbReference type="SAM" id="SignalP"/>
    </source>
</evidence>
<reference evidence="4" key="1">
    <citation type="journal article" date="2019" name="Int. J. Syst. Evol. Microbiol.">
        <title>The Global Catalogue of Microorganisms (GCM) 10K type strain sequencing project: providing services to taxonomists for standard genome sequencing and annotation.</title>
        <authorList>
            <consortium name="The Broad Institute Genomics Platform"/>
            <consortium name="The Broad Institute Genome Sequencing Center for Infectious Disease"/>
            <person name="Wu L."/>
            <person name="Ma J."/>
        </authorList>
    </citation>
    <scope>NUCLEOTIDE SEQUENCE [LARGE SCALE GENOMIC DNA]</scope>
    <source>
        <strain evidence="4">JCM 17919</strain>
    </source>
</reference>
<sequence length="1273" mass="128820">MFPIKILPIALALLIAGSAHAAGGTPPSPSSALQVTARGNSSFSLSWTPGTGERRIVVLRPVPGSANVAPQNGVTYPVADSGNYTAAGNPLTGAANRVVYEGTGSSLTIRNLAAGSTYAVAVYDYTGSGSATEYSMAATLGSVSTLAAAPTGQLPGSAIAFGGIGAGNSIRLDYAAASTVAGANGYLLLVKEGRGVALQAADLPQDGTAYTAGSVLGAATVAAVVTSSSQSSSTITGLRTTGQYTFFWVPFAGSQASGTNSFHTSGTMGSLYVPSFSGTAASAGGESASISSLLNTVAISTGSDGVQVWQLALSESGDDDTLPTLVRSLTLTASSSNQLSFATAIQDVALFREGVKVDGSVSLTATQLQFSGIGNLAVPDNGSLTLSLRLSVKPNVNGGASTGANRDGDRFAFQLSFSNIGCGDAEASSQFGSFAAIASAAAGANIYSVSATAIRFAQAPPASTDPYRTLLPAPAVEAVDAGGNRDIDHTAPVTLSVTGPALAGTLTRTALSGLATFTGLYFSGPGAAVLTAGSGAFSTAPAPVAVADVSILGVYTFTGTSCTAPSLAAQSLAGAISFGSIGTSGIGCNNNASPAGTVFSGSATWSTSFDASRYVQFSASPATGYTLHATALAFEIFRSANGATHFAVRGSADGFASDLLTGTTGTVATAVALPLPATYLGQGAVSFRIYGWGGTSGDLRLDNIALRGNAGYTVSTADFRTSTGGDYFNPSIWEFFDGRAWVAAGAVPASAPRILISEGHSVELGGDLALTGTQRLLVAGLLDARTHAIGGSGTLEVSGTLRTAHPGGLAGTFTAGNPVLDSGSTVEYRGAGQPVGLTDFYHLDLAGAVSPQFSDSFGIRGSLVTGMHTSIPATVIFKGTTPQSVPGGTYGGLRINNAYGAWLSGAVRVAGALELSSGLLMLGHYGLSADSIRGGSGASFVVTNGSGLLERRSVAGTVLLPVGAHGGSYSPLTIGSAEGLHWRVRVQDDFTGYGAIGSGNPLPRVWEVTPSAAPAVPADLGFSWSDGPGTSISVMNVYHHAAGRWELLPNGTGVPVQQSGTMRTLTLPGQTAFSPFALAAPATALPVTFLRFTGRRLPDRNELRWTTASEAGNRGFRVERSGDGRFFGRVGYVASGAPNGTSSALRDYSFSDRPPHGQRWYYRLVQEDLDGRERAGSVLMIAAAGQEPLIVEGAFPNPARERITVRLRGAAAAGAELHLVDAGGRLLRRWALRLPAGGRVAAPLRLNGLPAGRYYLGAAGAVDALPVTILGTY</sequence>
<dbReference type="InterPro" id="IPR036116">
    <property type="entry name" value="FN3_sf"/>
</dbReference>
<accession>A0ABP8HW92</accession>
<keyword evidence="4" id="KW-1185">Reference proteome</keyword>
<comment type="caution">
    <text evidence="3">The sequence shown here is derived from an EMBL/GenBank/DDBJ whole genome shotgun (WGS) entry which is preliminary data.</text>
</comment>
<organism evidence="3 4">
    <name type="scientific">Flaviaesturariibacter amylovorans</name>
    <dbReference type="NCBI Taxonomy" id="1084520"/>
    <lineage>
        <taxon>Bacteria</taxon>
        <taxon>Pseudomonadati</taxon>
        <taxon>Bacteroidota</taxon>
        <taxon>Chitinophagia</taxon>
        <taxon>Chitinophagales</taxon>
        <taxon>Chitinophagaceae</taxon>
        <taxon>Flaviaestuariibacter</taxon>
    </lineage>
</organism>
<keyword evidence="1" id="KW-0732">Signal</keyword>
<proteinExistence type="predicted"/>
<evidence type="ECO:0000259" key="2">
    <source>
        <dbReference type="SMART" id="SM00060"/>
    </source>
</evidence>
<dbReference type="Proteomes" id="UP001501725">
    <property type="component" value="Unassembled WGS sequence"/>
</dbReference>
<dbReference type="Gene3D" id="2.60.40.10">
    <property type="entry name" value="Immunoglobulins"/>
    <property type="match status" value="1"/>
</dbReference>
<feature type="chain" id="PRO_5047438746" description="Fibronectin type-III domain-containing protein" evidence="1">
    <location>
        <begin position="22"/>
        <end position="1273"/>
    </location>
</feature>
<dbReference type="InterPro" id="IPR003961">
    <property type="entry name" value="FN3_dom"/>
</dbReference>
<evidence type="ECO:0000313" key="4">
    <source>
        <dbReference type="Proteomes" id="UP001501725"/>
    </source>
</evidence>
<dbReference type="InterPro" id="IPR013783">
    <property type="entry name" value="Ig-like_fold"/>
</dbReference>
<dbReference type="RefSeq" id="WP_345258603.1">
    <property type="nucleotide sequence ID" value="NZ_BAABGY010000035.1"/>
</dbReference>
<dbReference type="SMART" id="SM00060">
    <property type="entry name" value="FN3"/>
    <property type="match status" value="1"/>
</dbReference>
<protein>
    <recommendedName>
        <fullName evidence="2">Fibronectin type-III domain-containing protein</fullName>
    </recommendedName>
</protein>
<evidence type="ECO:0000313" key="3">
    <source>
        <dbReference type="EMBL" id="GAA4345837.1"/>
    </source>
</evidence>
<feature type="signal peptide" evidence="1">
    <location>
        <begin position="1"/>
        <end position="21"/>
    </location>
</feature>
<dbReference type="EMBL" id="BAABGY010000035">
    <property type="protein sequence ID" value="GAA4345837.1"/>
    <property type="molecule type" value="Genomic_DNA"/>
</dbReference>